<evidence type="ECO:0000256" key="5">
    <source>
        <dbReference type="ARBA" id="ARBA00023015"/>
    </source>
</evidence>
<proteinExistence type="inferred from homology"/>
<keyword evidence="3" id="KW-0678">Repressor</keyword>
<evidence type="ECO:0000256" key="6">
    <source>
        <dbReference type="ARBA" id="ARBA00023163"/>
    </source>
</evidence>
<evidence type="ECO:0000256" key="7">
    <source>
        <dbReference type="ARBA" id="ARBA00029628"/>
    </source>
</evidence>
<dbReference type="Gene3D" id="2.30.30.110">
    <property type="match status" value="1"/>
</dbReference>
<keyword evidence="5" id="KW-0805">Transcription regulation</keyword>
<organism evidence="9 10">
    <name type="scientific">Phytobacter diazotrophicus</name>
    <dbReference type="NCBI Taxonomy" id="395631"/>
    <lineage>
        <taxon>Bacteria</taxon>
        <taxon>Pseudomonadati</taxon>
        <taxon>Pseudomonadota</taxon>
        <taxon>Gammaproteobacteria</taxon>
        <taxon>Enterobacterales</taxon>
        <taxon>Enterobacteriaceae</taxon>
        <taxon>Phytobacter</taxon>
    </lineage>
</organism>
<keyword evidence="10" id="KW-1185">Reference proteome</keyword>
<dbReference type="SUPFAM" id="SSF50118">
    <property type="entry name" value="Cell growth inhibitor/plasmid maintenance toxic component"/>
    <property type="match status" value="1"/>
</dbReference>
<name>A0ABM7VVI6_9ENTR</name>
<sequence>MLRQFNVYRNPSSQTNKILPYYMIVQDDCYDDFSTRVIIPLMRNPKLPLWHLNVAPKINVEFESLTLYSPMLTNLETSRIHHKDFICNLRSARRDVVNAIDALITNV</sequence>
<evidence type="ECO:0000256" key="2">
    <source>
        <dbReference type="ARBA" id="ARBA00015075"/>
    </source>
</evidence>
<keyword evidence="4" id="KW-1277">Toxin-antitoxin system</keyword>
<accession>A0ABM7VVI6</accession>
<evidence type="ECO:0000256" key="4">
    <source>
        <dbReference type="ARBA" id="ARBA00022649"/>
    </source>
</evidence>
<reference evidence="9 10" key="1">
    <citation type="submission" date="2021-12" db="EMBL/GenBank/DDBJ databases">
        <title>Complete genome sequence of Phytobacter diazotrophicus TA9734.</title>
        <authorList>
            <person name="Kubota H."/>
            <person name="Nakayama Y."/>
            <person name="Ariyoshi T."/>
        </authorList>
    </citation>
    <scope>NUCLEOTIDE SEQUENCE [LARGE SCALE GENOMIC DNA]</scope>
    <source>
        <strain evidence="9 10">TA9734</strain>
    </source>
</reference>
<evidence type="ECO:0000256" key="8">
    <source>
        <dbReference type="ARBA" id="ARBA00033135"/>
    </source>
</evidence>
<dbReference type="InterPro" id="IPR011067">
    <property type="entry name" value="Plasmid_toxin/cell-grow_inhib"/>
</dbReference>
<keyword evidence="6" id="KW-0804">Transcription</keyword>
<dbReference type="Proteomes" id="UP001320460">
    <property type="component" value="Chromosome"/>
</dbReference>
<evidence type="ECO:0000256" key="3">
    <source>
        <dbReference type="ARBA" id="ARBA00022491"/>
    </source>
</evidence>
<dbReference type="InterPro" id="IPR002712">
    <property type="entry name" value="CcdB"/>
</dbReference>
<comment type="similarity">
    <text evidence="1">Belongs to the CcdB toxin family.</text>
</comment>
<dbReference type="Pfam" id="PF01845">
    <property type="entry name" value="CcdB"/>
    <property type="match status" value="1"/>
</dbReference>
<evidence type="ECO:0000256" key="1">
    <source>
        <dbReference type="ARBA" id="ARBA00005230"/>
    </source>
</evidence>
<evidence type="ECO:0000313" key="10">
    <source>
        <dbReference type="Proteomes" id="UP001320460"/>
    </source>
</evidence>
<dbReference type="EMBL" id="AP025334">
    <property type="protein sequence ID" value="BDD51212.1"/>
    <property type="molecule type" value="Genomic_DNA"/>
</dbReference>
<evidence type="ECO:0000313" key="9">
    <source>
        <dbReference type="EMBL" id="BDD51212.1"/>
    </source>
</evidence>
<dbReference type="RefSeq" id="WP_125124688.1">
    <property type="nucleotide sequence ID" value="NZ_AP025334.1"/>
</dbReference>
<gene>
    <name evidence="9" type="ORF">PDTA9734_26990</name>
</gene>
<protein>
    <recommendedName>
        <fullName evidence="2">Toxin CcdB</fullName>
    </recommendedName>
    <alternativeName>
        <fullName evidence="8">Cytotoxic protein CcdB</fullName>
    </alternativeName>
    <alternativeName>
        <fullName evidence="7">Protein LetD</fullName>
    </alternativeName>
</protein>